<dbReference type="SUPFAM" id="SSF55811">
    <property type="entry name" value="Nudix"/>
    <property type="match status" value="1"/>
</dbReference>
<reference evidence="26 27" key="2">
    <citation type="journal article" date="2018" name="Elife">
        <title>Firefly genomes illuminate parallel origins of bioluminescence in beetles.</title>
        <authorList>
            <person name="Fallon T.R."/>
            <person name="Lower S.E."/>
            <person name="Chang C.H."/>
            <person name="Bessho-Uehara M."/>
            <person name="Martin G.J."/>
            <person name="Bewick A.J."/>
            <person name="Behringer M."/>
            <person name="Debat H.J."/>
            <person name="Wong I."/>
            <person name="Day J.C."/>
            <person name="Suvorov A."/>
            <person name="Silva C.J."/>
            <person name="Stanger-Hall K.F."/>
            <person name="Hall D.W."/>
            <person name="Schmitz R.J."/>
            <person name="Nelson D.R."/>
            <person name="Lewis S.M."/>
            <person name="Shigenobu S."/>
            <person name="Bybee S.M."/>
            <person name="Larracuente A.M."/>
            <person name="Oba Y."/>
            <person name="Weng J.K."/>
        </authorList>
    </citation>
    <scope>NUCLEOTIDE SEQUENCE [LARGE SCALE GENOMIC DNA]</scope>
    <source>
        <strain evidence="26">1611_PpyrPB1</strain>
        <tissue evidence="26">Whole body</tissue>
    </source>
</reference>
<comment type="subunit">
    <text evidence="4">Monomer.</text>
</comment>
<comment type="subcellular location">
    <subcellularLocation>
        <location evidence="2">Nucleus</location>
    </subcellularLocation>
</comment>
<evidence type="ECO:0000259" key="24">
    <source>
        <dbReference type="PROSITE" id="PS51462"/>
    </source>
</evidence>
<dbReference type="EC" id="3.6.1.56" evidence="13"/>
<dbReference type="InterPro" id="IPR003563">
    <property type="entry name" value="8ODP"/>
</dbReference>
<dbReference type="GO" id="GO:0046872">
    <property type="term" value="F:metal ion binding"/>
    <property type="evidence" value="ECO:0007669"/>
    <property type="project" value="UniProtKB-KW"/>
</dbReference>
<keyword evidence="7" id="KW-0460">Magnesium</keyword>
<comment type="catalytic activity">
    <reaction evidence="9">
        <text>8-oxo-dATP + H2O = 8-oxo-dAMP + diphosphate + H(+)</text>
        <dbReference type="Rhea" id="RHEA:65396"/>
        <dbReference type="ChEBI" id="CHEBI:15377"/>
        <dbReference type="ChEBI" id="CHEBI:15378"/>
        <dbReference type="ChEBI" id="CHEBI:33019"/>
        <dbReference type="ChEBI" id="CHEBI:71361"/>
        <dbReference type="ChEBI" id="CHEBI:172871"/>
    </reaction>
    <physiologicalReaction direction="left-to-right" evidence="9">
        <dbReference type="Rhea" id="RHEA:65397"/>
    </physiologicalReaction>
</comment>
<evidence type="ECO:0000256" key="9">
    <source>
        <dbReference type="ARBA" id="ARBA00024448"/>
    </source>
</evidence>
<keyword evidence="6" id="KW-0378">Hydrolase</keyword>
<dbReference type="PRINTS" id="PR01403">
    <property type="entry name" value="8OXTPHPHTASE"/>
</dbReference>
<keyword evidence="27" id="KW-1185">Reference proteome</keyword>
<dbReference type="InterPro" id="IPR015797">
    <property type="entry name" value="NUDIX_hydrolase-like_dom_sf"/>
</dbReference>
<evidence type="ECO:0000256" key="17">
    <source>
        <dbReference type="ARBA" id="ARBA00030682"/>
    </source>
</evidence>
<evidence type="ECO:0000256" key="7">
    <source>
        <dbReference type="ARBA" id="ARBA00022842"/>
    </source>
</evidence>
<comment type="similarity">
    <text evidence="3">Belongs to the Nudix hydrolase family.</text>
</comment>
<evidence type="ECO:0000256" key="22">
    <source>
        <dbReference type="ARBA" id="ARBA00049032"/>
    </source>
</evidence>
<comment type="catalytic activity">
    <reaction evidence="10">
        <text>2-oxo-dATP + H2O = 2-oxo-dAMP + diphosphate + H(+)</text>
        <dbReference type="Rhea" id="RHEA:31583"/>
        <dbReference type="ChEBI" id="CHEBI:15377"/>
        <dbReference type="ChEBI" id="CHEBI:15378"/>
        <dbReference type="ChEBI" id="CHEBI:33019"/>
        <dbReference type="ChEBI" id="CHEBI:63212"/>
        <dbReference type="ChEBI" id="CHEBI:77897"/>
        <dbReference type="EC" id="3.6.1.56"/>
    </reaction>
    <physiologicalReaction direction="left-to-right" evidence="10">
        <dbReference type="Rhea" id="RHEA:31584"/>
    </physiologicalReaction>
</comment>
<comment type="catalytic activity">
    <reaction evidence="11">
        <text>8-oxo-dGTP + H2O = 8-oxo-dGMP + diphosphate + H(+)</text>
        <dbReference type="Rhea" id="RHEA:31575"/>
        <dbReference type="ChEBI" id="CHEBI:15377"/>
        <dbReference type="ChEBI" id="CHEBI:15378"/>
        <dbReference type="ChEBI" id="CHEBI:33019"/>
        <dbReference type="ChEBI" id="CHEBI:63224"/>
        <dbReference type="ChEBI" id="CHEBI:77896"/>
    </reaction>
    <physiologicalReaction direction="left-to-right" evidence="11">
        <dbReference type="Rhea" id="RHEA:31576"/>
    </physiologicalReaction>
</comment>
<evidence type="ECO:0000256" key="6">
    <source>
        <dbReference type="ARBA" id="ARBA00022801"/>
    </source>
</evidence>
<dbReference type="GO" id="GO:0042262">
    <property type="term" value="P:DNA protection"/>
    <property type="evidence" value="ECO:0007669"/>
    <property type="project" value="InterPro"/>
</dbReference>
<evidence type="ECO:0000256" key="10">
    <source>
        <dbReference type="ARBA" id="ARBA00024459"/>
    </source>
</evidence>
<comment type="catalytic activity">
    <reaction evidence="22">
        <text>N(6)-methyl-dATP + H2O = N(6)-methyl-dAMP + diphosphate + H(+)</text>
        <dbReference type="Rhea" id="RHEA:67604"/>
        <dbReference type="ChEBI" id="CHEBI:15377"/>
        <dbReference type="ChEBI" id="CHEBI:15378"/>
        <dbReference type="ChEBI" id="CHEBI:33019"/>
        <dbReference type="ChEBI" id="CHEBI:169976"/>
        <dbReference type="ChEBI" id="CHEBI:172872"/>
    </reaction>
    <physiologicalReaction direction="left-to-right" evidence="22">
        <dbReference type="Rhea" id="RHEA:67605"/>
    </physiologicalReaction>
</comment>
<evidence type="ECO:0000256" key="11">
    <source>
        <dbReference type="ARBA" id="ARBA00024486"/>
    </source>
</evidence>
<dbReference type="EMBL" id="VVIM01000009">
    <property type="protein sequence ID" value="KAB0793527.1"/>
    <property type="molecule type" value="Genomic_DNA"/>
</dbReference>
<proteinExistence type="inferred from homology"/>
<dbReference type="PANTHER" id="PTHR43758">
    <property type="entry name" value="7,8-DIHYDRO-8-OXOGUANINE TRIPHOSPHATASE"/>
    <property type="match status" value="1"/>
</dbReference>
<dbReference type="InParanoid" id="A0A1Y1NHX0"/>
<evidence type="ECO:0000256" key="16">
    <source>
        <dbReference type="ARBA" id="ARBA00030634"/>
    </source>
</evidence>
<sequence>MKQKIYTLVFVKKQNEVLLGLKVRGFGVGLWNGFGGKVEQGESIQEGAKRELKEESNLDVDKLKHVGIVTYKEDFCRAIVHVFTTHNTTSHLKPSEEMNPVTWYNFSNIPYQKMWPDAKLWYPYMLRDEHFLAEITYVGNKITETLITPCNANEIQTVLKSLV</sequence>
<evidence type="ECO:0000256" key="15">
    <source>
        <dbReference type="ARBA" id="ARBA00029673"/>
    </source>
</evidence>
<organism evidence="25">
    <name type="scientific">Photinus pyralis</name>
    <name type="common">Common eastern firefly</name>
    <name type="synonym">Lampyris pyralis</name>
    <dbReference type="NCBI Taxonomy" id="7054"/>
    <lineage>
        <taxon>Eukaryota</taxon>
        <taxon>Metazoa</taxon>
        <taxon>Ecdysozoa</taxon>
        <taxon>Arthropoda</taxon>
        <taxon>Hexapoda</taxon>
        <taxon>Insecta</taxon>
        <taxon>Pterygota</taxon>
        <taxon>Neoptera</taxon>
        <taxon>Endopterygota</taxon>
        <taxon>Coleoptera</taxon>
        <taxon>Polyphaga</taxon>
        <taxon>Elateriformia</taxon>
        <taxon>Elateroidea</taxon>
        <taxon>Lampyridae</taxon>
        <taxon>Lampyrinae</taxon>
        <taxon>Photinus</taxon>
    </lineage>
</organism>
<evidence type="ECO:0000256" key="18">
    <source>
        <dbReference type="ARBA" id="ARBA00031927"/>
    </source>
</evidence>
<evidence type="ECO:0000256" key="12">
    <source>
        <dbReference type="ARBA" id="ARBA00024596"/>
    </source>
</evidence>
<name>A0A1Y1NHX0_PHOPY</name>
<dbReference type="PROSITE" id="PS00893">
    <property type="entry name" value="NUDIX_BOX"/>
    <property type="match status" value="1"/>
</dbReference>
<evidence type="ECO:0000313" key="26">
    <source>
        <dbReference type="EMBL" id="KAB0793527.1"/>
    </source>
</evidence>
<reference evidence="25" key="1">
    <citation type="journal article" date="2016" name="Sci. Rep.">
        <title>Molecular characterization of firefly nuptial gifts: a multi-omics approach sheds light on postcopulatory sexual selection.</title>
        <authorList>
            <person name="Al-Wathiqui N."/>
            <person name="Fallon T.R."/>
            <person name="South A."/>
            <person name="Weng J.K."/>
            <person name="Lewis S.M."/>
        </authorList>
    </citation>
    <scope>NUCLEOTIDE SEQUENCE</scope>
</reference>
<evidence type="ECO:0000256" key="3">
    <source>
        <dbReference type="ARBA" id="ARBA00005582"/>
    </source>
</evidence>
<dbReference type="GO" id="GO:0008828">
    <property type="term" value="F:dATP diphosphatase activity"/>
    <property type="evidence" value="ECO:0007669"/>
    <property type="project" value="UniProtKB-EC"/>
</dbReference>
<comment type="catalytic activity">
    <reaction evidence="12">
        <text>2-oxo-ATP + H2O = 2-oxo-AMP + diphosphate + H(+)</text>
        <dbReference type="Rhea" id="RHEA:67392"/>
        <dbReference type="ChEBI" id="CHEBI:15377"/>
        <dbReference type="ChEBI" id="CHEBI:15378"/>
        <dbReference type="ChEBI" id="CHEBI:33019"/>
        <dbReference type="ChEBI" id="CHEBI:71395"/>
        <dbReference type="ChEBI" id="CHEBI:172878"/>
    </reaction>
    <physiologicalReaction direction="left-to-right" evidence="12">
        <dbReference type="Rhea" id="RHEA:67393"/>
    </physiologicalReaction>
</comment>
<gene>
    <name evidence="26" type="ORF">PPYR_13147</name>
</gene>
<dbReference type="Gene3D" id="3.90.79.10">
    <property type="entry name" value="Nucleoside Triphosphate Pyrophosphohydrolase"/>
    <property type="match status" value="1"/>
</dbReference>
<dbReference type="Proteomes" id="UP000327044">
    <property type="component" value="Unassembled WGS sequence"/>
</dbReference>
<evidence type="ECO:0000256" key="14">
    <source>
        <dbReference type="ARBA" id="ARBA00026218"/>
    </source>
</evidence>
<feature type="domain" description="Nudix hydrolase" evidence="24">
    <location>
        <begin position="1"/>
        <end position="127"/>
    </location>
</feature>
<evidence type="ECO:0000256" key="8">
    <source>
        <dbReference type="ARBA" id="ARBA00023242"/>
    </source>
</evidence>
<dbReference type="PANTHER" id="PTHR43758:SF2">
    <property type="entry name" value="OXIDIZED PURINE NUCLEOSIDE TRIPHOSPHATE HYDROLASE"/>
    <property type="match status" value="1"/>
</dbReference>
<comment type="function">
    <text evidence="23">Oxidized purine nucleoside triphosphate hydrolase which is a prominent sanitizer of the oxidized nucleotide pool. Catalyzes the hydrolysis of 2-oxo-dATP (2-hydroxy-dATP) into 2-oxo-dAMP. Also has a significant hydrolase activity toward 2-oxo-ATP, 8-oxo-dGTP and 8-oxo-dATP. Through the hydrolysis of oxidized purine nucleoside triphosphates, prevents their incorporation into DNA and the subsequent transversions A:T to C:G and G:C to T:A. Also catalyzes the hydrolysis of methylated purine nucleoside triphosphate preventing their integration into DNA. Through this antimutagenic activity protects cells from oxidative stress.</text>
</comment>
<keyword evidence="8" id="KW-0539">Nucleus</keyword>
<dbReference type="EMBL" id="GEZM01006572">
    <property type="protein sequence ID" value="JAV95716.1"/>
    <property type="molecule type" value="Transcribed_RNA"/>
</dbReference>
<protein>
    <recommendedName>
        <fullName evidence="14">Oxidized purine nucleoside triphosphate hydrolase</fullName>
        <ecNumber evidence="13">3.6.1.56</ecNumber>
    </recommendedName>
    <alternativeName>
        <fullName evidence="18">2-hydroxy-dATP diphosphatase</fullName>
    </alternativeName>
    <alternativeName>
        <fullName evidence="17">7,8-dihydro-8-oxoguanine triphosphatase</fullName>
    </alternativeName>
    <alternativeName>
        <fullName evidence="16">8-oxo-dGTPase</fullName>
    </alternativeName>
    <alternativeName>
        <fullName evidence="19">Methylated purine nucleoside triphosphate hydrolase</fullName>
    </alternativeName>
    <alternativeName>
        <fullName evidence="15">Nucleoside diphosphate-linked moiety X motif 1</fullName>
    </alternativeName>
</protein>
<dbReference type="InterPro" id="IPR020084">
    <property type="entry name" value="NUDIX_hydrolase_CS"/>
</dbReference>
<comment type="catalytic activity">
    <reaction evidence="20">
        <text>N(6)-methyl-ATP + H2O = N(6)-methyl-AMP + diphosphate + H(+)</text>
        <dbReference type="Rhea" id="RHEA:67608"/>
        <dbReference type="ChEBI" id="CHEBI:15377"/>
        <dbReference type="ChEBI" id="CHEBI:15378"/>
        <dbReference type="ChEBI" id="CHEBI:33019"/>
        <dbReference type="ChEBI" id="CHEBI:144842"/>
        <dbReference type="ChEBI" id="CHEBI:172873"/>
    </reaction>
    <physiologicalReaction direction="left-to-right" evidence="20">
        <dbReference type="Rhea" id="RHEA:67609"/>
    </physiologicalReaction>
</comment>
<evidence type="ECO:0000256" key="2">
    <source>
        <dbReference type="ARBA" id="ARBA00004123"/>
    </source>
</evidence>
<evidence type="ECO:0000256" key="5">
    <source>
        <dbReference type="ARBA" id="ARBA00022723"/>
    </source>
</evidence>
<evidence type="ECO:0000313" key="27">
    <source>
        <dbReference type="Proteomes" id="UP000327044"/>
    </source>
</evidence>
<evidence type="ECO:0000256" key="13">
    <source>
        <dbReference type="ARBA" id="ARBA00026103"/>
    </source>
</evidence>
<evidence type="ECO:0000313" key="25">
    <source>
        <dbReference type="EMBL" id="JAV95716.1"/>
    </source>
</evidence>
<evidence type="ECO:0000256" key="23">
    <source>
        <dbReference type="ARBA" id="ARBA00053094"/>
    </source>
</evidence>
<keyword evidence="5" id="KW-0479">Metal-binding</keyword>
<dbReference type="GO" id="GO:0008413">
    <property type="term" value="F:8-oxo-7,8-dihydroguanosine triphosphate pyrophosphatase activity"/>
    <property type="evidence" value="ECO:0007669"/>
    <property type="project" value="InterPro"/>
</dbReference>
<evidence type="ECO:0000256" key="4">
    <source>
        <dbReference type="ARBA" id="ARBA00011245"/>
    </source>
</evidence>
<dbReference type="GO" id="GO:0005634">
    <property type="term" value="C:nucleus"/>
    <property type="evidence" value="ECO:0007669"/>
    <property type="project" value="UniProtKB-SubCell"/>
</dbReference>
<comment type="cofactor">
    <cofactor evidence="1">
        <name>Mg(2+)</name>
        <dbReference type="ChEBI" id="CHEBI:18420"/>
    </cofactor>
</comment>
<dbReference type="InterPro" id="IPR000086">
    <property type="entry name" value="NUDIX_hydrolase_dom"/>
</dbReference>
<dbReference type="AlphaFoldDB" id="A0A1Y1NHX0"/>
<dbReference type="PROSITE" id="PS51462">
    <property type="entry name" value="NUDIX"/>
    <property type="match status" value="1"/>
</dbReference>
<evidence type="ECO:0000256" key="1">
    <source>
        <dbReference type="ARBA" id="ARBA00001946"/>
    </source>
</evidence>
<dbReference type="GO" id="GO:0005737">
    <property type="term" value="C:cytoplasm"/>
    <property type="evidence" value="ECO:0007669"/>
    <property type="project" value="TreeGrafter"/>
</dbReference>
<evidence type="ECO:0000256" key="19">
    <source>
        <dbReference type="ARBA" id="ARBA00032071"/>
    </source>
</evidence>
<reference evidence="26" key="3">
    <citation type="submission" date="2019-08" db="EMBL/GenBank/DDBJ databases">
        <authorList>
            <consortium name="Photinus pyralis genome working group"/>
            <person name="Fallon T.R."/>
            <person name="Sander Lower S.E."/>
            <person name="Weng J.-K."/>
        </authorList>
    </citation>
    <scope>NUCLEOTIDE SEQUENCE</scope>
    <source>
        <strain evidence="26">1611_PpyrPB1</strain>
        <tissue evidence="26">Whole body</tissue>
    </source>
</reference>
<evidence type="ECO:0000256" key="21">
    <source>
        <dbReference type="ARBA" id="ARBA00048894"/>
    </source>
</evidence>
<accession>A0A1Y1NHX0</accession>
<dbReference type="Pfam" id="PF00293">
    <property type="entry name" value="NUDIX"/>
    <property type="match status" value="1"/>
</dbReference>
<comment type="catalytic activity">
    <reaction evidence="21">
        <text>O(6)-methyl-dGTP + H2O = O(6)-methyl-dGMP + diphosphate + H(+)</text>
        <dbReference type="Rhea" id="RHEA:67600"/>
        <dbReference type="ChEBI" id="CHEBI:15377"/>
        <dbReference type="ChEBI" id="CHEBI:15378"/>
        <dbReference type="ChEBI" id="CHEBI:33019"/>
        <dbReference type="ChEBI" id="CHEBI:169974"/>
        <dbReference type="ChEBI" id="CHEBI:169975"/>
    </reaction>
    <physiologicalReaction direction="left-to-right" evidence="21">
        <dbReference type="Rhea" id="RHEA:67601"/>
    </physiologicalReaction>
</comment>
<evidence type="ECO:0000256" key="20">
    <source>
        <dbReference type="ARBA" id="ARBA00048002"/>
    </source>
</evidence>
<dbReference type="CDD" id="cd03427">
    <property type="entry name" value="NUDIX_MTH1_Nudt1"/>
    <property type="match status" value="1"/>
</dbReference>